<feature type="domain" description="PiggyBac transposable element-derived protein" evidence="1">
    <location>
        <begin position="2"/>
        <end position="104"/>
    </location>
</feature>
<proteinExistence type="predicted"/>
<dbReference type="InterPro" id="IPR029526">
    <property type="entry name" value="PGBD"/>
</dbReference>
<dbReference type="EMBL" id="JAGXEW010000012">
    <property type="protein sequence ID" value="KAK1165477.1"/>
    <property type="molecule type" value="Genomic_DNA"/>
</dbReference>
<evidence type="ECO:0000313" key="2">
    <source>
        <dbReference type="EMBL" id="KAK1165477.1"/>
    </source>
</evidence>
<accession>A0AAD8D895</accession>
<dbReference type="PANTHER" id="PTHR46599">
    <property type="entry name" value="PIGGYBAC TRANSPOSABLE ELEMENT-DERIVED PROTEIN 4"/>
    <property type="match status" value="1"/>
</dbReference>
<reference evidence="2" key="1">
    <citation type="submission" date="2022-02" db="EMBL/GenBank/DDBJ databases">
        <title>Atlantic sturgeon de novo genome assembly.</title>
        <authorList>
            <person name="Stock M."/>
            <person name="Klopp C."/>
            <person name="Guiguen Y."/>
            <person name="Cabau C."/>
            <person name="Parinello H."/>
            <person name="Santidrian Yebra-Pimentel E."/>
            <person name="Kuhl H."/>
            <person name="Dirks R.P."/>
            <person name="Guessner J."/>
            <person name="Wuertz S."/>
            <person name="Du K."/>
            <person name="Schartl M."/>
        </authorList>
    </citation>
    <scope>NUCLEOTIDE SEQUENCE</scope>
    <source>
        <strain evidence="2">STURGEONOMICS-FGT-2020</strain>
        <tissue evidence="2">Whole blood</tissue>
    </source>
</reference>
<keyword evidence="3" id="KW-1185">Reference proteome</keyword>
<dbReference type="Pfam" id="PF13843">
    <property type="entry name" value="DDE_Tnp_1_7"/>
    <property type="match status" value="1"/>
</dbReference>
<dbReference type="Proteomes" id="UP001230051">
    <property type="component" value="Unassembled WGS sequence"/>
</dbReference>
<organism evidence="2 3">
    <name type="scientific">Acipenser oxyrinchus oxyrinchus</name>
    <dbReference type="NCBI Taxonomy" id="40147"/>
    <lineage>
        <taxon>Eukaryota</taxon>
        <taxon>Metazoa</taxon>
        <taxon>Chordata</taxon>
        <taxon>Craniata</taxon>
        <taxon>Vertebrata</taxon>
        <taxon>Euteleostomi</taxon>
        <taxon>Actinopterygii</taxon>
        <taxon>Chondrostei</taxon>
        <taxon>Acipenseriformes</taxon>
        <taxon>Acipenseridae</taxon>
        <taxon>Acipenser</taxon>
    </lineage>
</organism>
<name>A0AAD8D895_ACIOX</name>
<protein>
    <recommendedName>
        <fullName evidence="1">PiggyBac transposable element-derived protein domain-containing protein</fullName>
    </recommendedName>
</protein>
<sequence>MQYLPNKKHHRFGIKLWVLADSTKGYVYKLKVYTGASNYTEKSEFGQPYDVVMSLMDGLLDKGHTLITDNFYTSLPLASVFTYQHETQLVGTLRGNRKYLPSVPKCKVGEQVVYRSGRLLYTAFR</sequence>
<comment type="caution">
    <text evidence="2">The sequence shown here is derived from an EMBL/GenBank/DDBJ whole genome shotgun (WGS) entry which is preliminary data.</text>
</comment>
<dbReference type="PANTHER" id="PTHR46599:SF3">
    <property type="entry name" value="PIGGYBAC TRANSPOSABLE ELEMENT-DERIVED PROTEIN 4"/>
    <property type="match status" value="1"/>
</dbReference>
<dbReference type="AlphaFoldDB" id="A0AAD8D895"/>
<gene>
    <name evidence="2" type="ORF">AOXY_G14020</name>
</gene>
<evidence type="ECO:0000313" key="3">
    <source>
        <dbReference type="Proteomes" id="UP001230051"/>
    </source>
</evidence>
<evidence type="ECO:0000259" key="1">
    <source>
        <dbReference type="Pfam" id="PF13843"/>
    </source>
</evidence>